<dbReference type="GO" id="GO:0004799">
    <property type="term" value="F:thymidylate synthase activity"/>
    <property type="evidence" value="ECO:0007669"/>
    <property type="project" value="TreeGrafter"/>
</dbReference>
<gene>
    <name evidence="1" type="ORF">GM661_15825</name>
</gene>
<dbReference type="RefSeq" id="WP_230867684.1">
    <property type="nucleotide sequence ID" value="NZ_CP046640.1"/>
</dbReference>
<dbReference type="AlphaFoldDB" id="A0A8A7KIB9"/>
<evidence type="ECO:0000313" key="1">
    <source>
        <dbReference type="EMBL" id="QTL99319.1"/>
    </source>
</evidence>
<accession>A0A8A7KIB9</accession>
<proteinExistence type="predicted"/>
<dbReference type="InterPro" id="IPR036098">
    <property type="entry name" value="Thymidylate_synthase_ThyX_sf"/>
</dbReference>
<dbReference type="Proteomes" id="UP000665020">
    <property type="component" value="Chromosome"/>
</dbReference>
<dbReference type="EMBL" id="CP046640">
    <property type="protein sequence ID" value="QTL99319.1"/>
    <property type="molecule type" value="Genomic_DNA"/>
</dbReference>
<dbReference type="GO" id="GO:0070402">
    <property type="term" value="F:NADPH binding"/>
    <property type="evidence" value="ECO:0007669"/>
    <property type="project" value="TreeGrafter"/>
</dbReference>
<name>A0A8A7KIB9_9FIRM</name>
<dbReference type="PANTHER" id="PTHR34934:SF1">
    <property type="entry name" value="FLAVIN-DEPENDENT THYMIDYLATE SYNTHASE"/>
    <property type="match status" value="1"/>
</dbReference>
<dbReference type="GO" id="GO:0050797">
    <property type="term" value="F:thymidylate synthase (FAD) activity"/>
    <property type="evidence" value="ECO:0007669"/>
    <property type="project" value="InterPro"/>
</dbReference>
<dbReference type="KEGG" id="ifn:GM661_15825"/>
<dbReference type="Gene3D" id="3.30.1360.170">
    <property type="match status" value="1"/>
</dbReference>
<protein>
    <submittedName>
        <fullName evidence="1">Thymidylate synthase (FAD)</fullName>
    </submittedName>
</protein>
<dbReference type="InterPro" id="IPR003669">
    <property type="entry name" value="Thymidylate_synthase_ThyX"/>
</dbReference>
<reference evidence="1" key="1">
    <citation type="submission" date="2019-12" db="EMBL/GenBank/DDBJ databases">
        <authorList>
            <person name="zhang j."/>
            <person name="sun C.M."/>
        </authorList>
    </citation>
    <scope>NUCLEOTIDE SEQUENCE</scope>
    <source>
        <strain evidence="1">NS-1</strain>
    </source>
</reference>
<dbReference type="SUPFAM" id="SSF69796">
    <property type="entry name" value="Thymidylate synthase-complementing protein Thy1"/>
    <property type="match status" value="1"/>
</dbReference>
<dbReference type="Pfam" id="PF02511">
    <property type="entry name" value="Thy1"/>
    <property type="match status" value="1"/>
</dbReference>
<dbReference type="GO" id="GO:0050660">
    <property type="term" value="F:flavin adenine dinucleotide binding"/>
    <property type="evidence" value="ECO:0007669"/>
    <property type="project" value="InterPro"/>
</dbReference>
<dbReference type="PANTHER" id="PTHR34934">
    <property type="entry name" value="FLAVIN-DEPENDENT THYMIDYLATE SYNTHASE"/>
    <property type="match status" value="1"/>
</dbReference>
<evidence type="ECO:0000313" key="2">
    <source>
        <dbReference type="Proteomes" id="UP000665020"/>
    </source>
</evidence>
<dbReference type="PROSITE" id="PS51331">
    <property type="entry name" value="THYX"/>
    <property type="match status" value="1"/>
</dbReference>
<dbReference type="GO" id="GO:0006231">
    <property type="term" value="P:dTMP biosynthetic process"/>
    <property type="evidence" value="ECO:0007669"/>
    <property type="project" value="InterPro"/>
</dbReference>
<keyword evidence="2" id="KW-1185">Reference proteome</keyword>
<dbReference type="CDD" id="cd20175">
    <property type="entry name" value="ThyX"/>
    <property type="match status" value="1"/>
</dbReference>
<organism evidence="1 2">
    <name type="scientific">Iocasia fonsfrigidae</name>
    <dbReference type="NCBI Taxonomy" id="2682810"/>
    <lineage>
        <taxon>Bacteria</taxon>
        <taxon>Bacillati</taxon>
        <taxon>Bacillota</taxon>
        <taxon>Clostridia</taxon>
        <taxon>Halanaerobiales</taxon>
        <taxon>Halanaerobiaceae</taxon>
        <taxon>Iocasia</taxon>
    </lineage>
</organism>
<sequence length="274" mass="30971">MNKAYVGDGKVELIAGGGKVYTDIAARFVRSERTLKEIIASDYSKELVKRIINSGHEAAVEFDFFIFGIEGYARVTEVQLVRKRLASYMIKSGRAEKSGRRSFDIVIPDNIEGFTAENLLPVNLFKLKDGSKLSEYLPAGNDEVILEYGSKDIFQLVEEWYNTGVDQGLPEEDLRYVKPQATEFKALIGMNAHALRDWFRIRCCKNAQREIRDLALKMLNLCKESAPDLFADAGPNCVRLGYCPENELQHEDCRGKIMTKNEALKLIKEKMAGN</sequence>